<dbReference type="PROSITE" id="PS50893">
    <property type="entry name" value="ABC_TRANSPORTER_2"/>
    <property type="match status" value="1"/>
</dbReference>
<dbReference type="GO" id="GO:0005524">
    <property type="term" value="F:ATP binding"/>
    <property type="evidence" value="ECO:0007669"/>
    <property type="project" value="UniProtKB-KW"/>
</dbReference>
<dbReference type="InterPro" id="IPR003439">
    <property type="entry name" value="ABC_transporter-like_ATP-bd"/>
</dbReference>
<proteinExistence type="predicted"/>
<gene>
    <name evidence="5" type="ORF">DVS28_a1858</name>
</gene>
<dbReference type="Pfam" id="PF00005">
    <property type="entry name" value="ABC_tran"/>
    <property type="match status" value="1"/>
</dbReference>
<dbReference type="Gene3D" id="3.40.50.300">
    <property type="entry name" value="P-loop containing nucleotide triphosphate hydrolases"/>
    <property type="match status" value="1"/>
</dbReference>
<dbReference type="GO" id="GO:0005886">
    <property type="term" value="C:plasma membrane"/>
    <property type="evidence" value="ECO:0007669"/>
    <property type="project" value="TreeGrafter"/>
</dbReference>
<dbReference type="SMART" id="SM00382">
    <property type="entry name" value="AAA"/>
    <property type="match status" value="1"/>
</dbReference>
<evidence type="ECO:0000313" key="5">
    <source>
        <dbReference type="EMBL" id="AXV06549.1"/>
    </source>
</evidence>
<organism evidence="5 6">
    <name type="scientific">Euzebya pacifica</name>
    <dbReference type="NCBI Taxonomy" id="1608957"/>
    <lineage>
        <taxon>Bacteria</taxon>
        <taxon>Bacillati</taxon>
        <taxon>Actinomycetota</taxon>
        <taxon>Nitriliruptoria</taxon>
        <taxon>Euzebyales</taxon>
    </lineage>
</organism>
<dbReference type="Proteomes" id="UP000264006">
    <property type="component" value="Chromosome"/>
</dbReference>
<evidence type="ECO:0000256" key="3">
    <source>
        <dbReference type="ARBA" id="ARBA00022840"/>
    </source>
</evidence>
<dbReference type="OrthoDB" id="9805514at2"/>
<accession>A0A346XWF2</accession>
<evidence type="ECO:0000259" key="4">
    <source>
        <dbReference type="PROSITE" id="PS50893"/>
    </source>
</evidence>
<dbReference type="InterPro" id="IPR051120">
    <property type="entry name" value="ABC_AA/LPS_Transport"/>
</dbReference>
<keyword evidence="2" id="KW-0547">Nucleotide-binding</keyword>
<sequence>MTQLDTPVPDTATPPLAIPKGDSRYLLETKGIAIRFGGVQALGGVDFRVAPNEIVGVLGPNGAGKTTFFNCVSGFASPNEGRVFIKGEDVTALRPDERVIRGLGRTFQQVGLIRSFTLLENLLVAHHHKVAYGDGAGMFGMPWARREERELRRRAMEVLEFFGIAHLAHRTLDGMPYGMLKLCEVAAVMAVDPDILMLDEPLAGMAPEEAAEFCDRLLVMRDQLNISIVMIDHHVPQVLRVSDYVFVLSFGKLLAEGRAEEIRTNPAVAEAYMGEGATTLD</sequence>
<dbReference type="EMBL" id="CP031165">
    <property type="protein sequence ID" value="AXV06549.1"/>
    <property type="molecule type" value="Genomic_DNA"/>
</dbReference>
<dbReference type="InterPro" id="IPR003593">
    <property type="entry name" value="AAA+_ATPase"/>
</dbReference>
<dbReference type="CDD" id="cd03219">
    <property type="entry name" value="ABC_Mj1267_LivG_branched"/>
    <property type="match status" value="1"/>
</dbReference>
<dbReference type="InterPro" id="IPR032823">
    <property type="entry name" value="BCA_ABC_TP_C"/>
</dbReference>
<reference evidence="5 6" key="1">
    <citation type="submission" date="2018-09" db="EMBL/GenBank/DDBJ databases">
        <title>Complete genome sequence of Euzebya sp. DY32-46 isolated from seawater of Pacific Ocean.</title>
        <authorList>
            <person name="Xu L."/>
            <person name="Wu Y.-H."/>
            <person name="Xu X.-W."/>
        </authorList>
    </citation>
    <scope>NUCLEOTIDE SEQUENCE [LARGE SCALE GENOMIC DNA]</scope>
    <source>
        <strain evidence="5 6">DY32-46</strain>
    </source>
</reference>
<dbReference type="GO" id="GO:0016887">
    <property type="term" value="F:ATP hydrolysis activity"/>
    <property type="evidence" value="ECO:0007669"/>
    <property type="project" value="InterPro"/>
</dbReference>
<dbReference type="AlphaFoldDB" id="A0A346XWF2"/>
<dbReference type="InterPro" id="IPR027417">
    <property type="entry name" value="P-loop_NTPase"/>
</dbReference>
<dbReference type="SUPFAM" id="SSF52540">
    <property type="entry name" value="P-loop containing nucleoside triphosphate hydrolases"/>
    <property type="match status" value="1"/>
</dbReference>
<evidence type="ECO:0000256" key="1">
    <source>
        <dbReference type="ARBA" id="ARBA00022448"/>
    </source>
</evidence>
<evidence type="ECO:0000256" key="2">
    <source>
        <dbReference type="ARBA" id="ARBA00022741"/>
    </source>
</evidence>
<keyword evidence="1" id="KW-0813">Transport</keyword>
<dbReference type="PANTHER" id="PTHR45772">
    <property type="entry name" value="CONSERVED COMPONENT OF ABC TRANSPORTER FOR NATURAL AMINO ACIDS-RELATED"/>
    <property type="match status" value="1"/>
</dbReference>
<dbReference type="RefSeq" id="WP_114591179.1">
    <property type="nucleotide sequence ID" value="NZ_CAXIBR010000041.1"/>
</dbReference>
<keyword evidence="3 5" id="KW-0067">ATP-binding</keyword>
<dbReference type="Pfam" id="PF12399">
    <property type="entry name" value="BCA_ABC_TP_C"/>
    <property type="match status" value="1"/>
</dbReference>
<dbReference type="KEGG" id="euz:DVS28_a1858"/>
<keyword evidence="6" id="KW-1185">Reference proteome</keyword>
<name>A0A346XWF2_9ACTN</name>
<feature type="domain" description="ABC transporter" evidence="4">
    <location>
        <begin position="27"/>
        <end position="275"/>
    </location>
</feature>
<evidence type="ECO:0000313" key="6">
    <source>
        <dbReference type="Proteomes" id="UP000264006"/>
    </source>
</evidence>
<protein>
    <submittedName>
        <fullName evidence="5">Branched-chain amino acid transport ATP-binding protein LivG</fullName>
    </submittedName>
</protein>